<dbReference type="eggNOG" id="arCOG05827">
    <property type="taxonomic scope" value="Archaea"/>
</dbReference>
<sequence>MGAGARIAIAMVLIFAIIMTPIVRITTENKTVELTYGPIALASTAVITYGMFEEMHVGLEDLAGVLKGIVEEGNIPMNVNFFAFLVAIFVSLIYAIPLGAIMGVFSRAGFGLTLAGSIMLLVLLMGTNQEELGGVMYPDYGLFIIMILAILGIVFGGSKKVVIKTESKS</sequence>
<feature type="transmembrane region" description="Helical" evidence="1">
    <location>
        <begin position="108"/>
        <end position="128"/>
    </location>
</feature>
<dbReference type="KEGG" id="pab:PAB0834"/>
<keyword evidence="1" id="KW-1133">Transmembrane helix</keyword>
<gene>
    <name evidence="2" type="ordered locus">PAB0834</name>
</gene>
<dbReference type="AlphaFoldDB" id="Q9UZ90"/>
<feature type="transmembrane region" description="Helical" evidence="1">
    <location>
        <begin position="81"/>
        <end position="101"/>
    </location>
</feature>
<feature type="transmembrane region" description="Helical" evidence="1">
    <location>
        <begin position="34"/>
        <end position="52"/>
    </location>
</feature>
<dbReference type="Proteomes" id="UP000000810">
    <property type="component" value="Chromosome"/>
</dbReference>
<keyword evidence="1" id="KW-0812">Transmembrane</keyword>
<reference evidence="2 4" key="4">
    <citation type="journal article" date="2003" name="Mol. Microbiol.">
        <title>An integrated analysis of the genome of the hyperthermophilic archaeon Pyrococcus abyssi.</title>
        <authorList>
            <person name="Cohen G."/>
            <person name="Barbe V."/>
            <person name="Flament D."/>
            <person name="Galperin M."/>
            <person name="Heilig R."/>
            <person name="Ripp R."/>
            <person name="Lecompte O."/>
            <person name="Prieur D."/>
            <person name="Poch O."/>
            <person name="Quellerou J."/>
            <person name="Thierry J.C."/>
            <person name="Van der Oost J."/>
            <person name="Weissenbach J."/>
            <person name="Zivanovic Y."/>
            <person name="Forterre P."/>
        </authorList>
    </citation>
    <scope>NUCLEOTIDE SEQUENCE [LARGE SCALE GENOMIC DNA]</scope>
    <source>
        <strain evidence="4">GE5 / Orsay</strain>
        <strain evidence="2">Orsay</strain>
    </source>
</reference>
<reference evidence="2" key="3">
    <citation type="journal article" date="2001" name="Genome Res.">
        <title>Genome evolution at the genus level: comparison of three complete genomes of hyperthermophilic archaea.</title>
        <authorList>
            <person name="Lecompte O."/>
            <person name="Ripp R."/>
            <person name="Puzos-Barbe V."/>
            <person name="Duprat S."/>
            <person name="Heilig R."/>
            <person name="Dietrich J."/>
            <person name="Thierry J.C."/>
            <person name="Poch O."/>
        </authorList>
    </citation>
    <scope>NUCLEOTIDE SEQUENCE</scope>
    <source>
        <strain evidence="2">Orsay</strain>
    </source>
</reference>
<dbReference type="Proteomes" id="UP000009139">
    <property type="component" value="Chromosome"/>
</dbReference>
<dbReference type="HOGENOM" id="CLU_1575003_0_0_2"/>
<keyword evidence="4" id="KW-1185">Reference proteome</keyword>
<evidence type="ECO:0000313" key="2">
    <source>
        <dbReference type="EMBL" id="CAB50169.1"/>
    </source>
</evidence>
<reference evidence="2" key="1">
    <citation type="submission" date="1999-07" db="EMBL/GenBank/DDBJ databases">
        <authorList>
            <person name="Genoscope"/>
        </authorList>
    </citation>
    <scope>NUCLEOTIDE SEQUENCE</scope>
    <source>
        <strain evidence="2">Orsay</strain>
    </source>
</reference>
<name>Q9UZ90_PYRAB</name>
<reference evidence="3 5" key="5">
    <citation type="journal article" date="2012" name="Curr. Microbiol.">
        <title>Re-annotation of two hyperthermophilic archaea Pyrococcus abyssi GE5 and Pyrococcus furiosus DSM 3638.</title>
        <authorList>
            <person name="Gao J."/>
            <person name="Wang J."/>
        </authorList>
    </citation>
    <scope>GENOME REANNOTATION</scope>
    <source>
        <strain evidence="3">GE5</strain>
        <strain evidence="5">GE5 / Orsay</strain>
    </source>
</reference>
<evidence type="ECO:0000256" key="1">
    <source>
        <dbReference type="SAM" id="Phobius"/>
    </source>
</evidence>
<dbReference type="PIR" id="D75034">
    <property type="entry name" value="D75034"/>
</dbReference>
<dbReference type="EMBL" id="AJ248287">
    <property type="protein sequence ID" value="CAB50169.1"/>
    <property type="molecule type" value="Genomic_DNA"/>
</dbReference>
<keyword evidence="1" id="KW-0472">Membrane</keyword>
<feature type="transmembrane region" description="Helical" evidence="1">
    <location>
        <begin position="6"/>
        <end position="27"/>
    </location>
</feature>
<dbReference type="PATRIC" id="fig|272844.11.peg.1344"/>
<evidence type="ECO:0000313" key="3">
    <source>
        <dbReference type="EMBL" id="CCE70701.1"/>
    </source>
</evidence>
<accession>Q9UZ90</accession>
<evidence type="ECO:0000313" key="5">
    <source>
        <dbReference type="Proteomes" id="UP000009139"/>
    </source>
</evidence>
<feature type="transmembrane region" description="Helical" evidence="1">
    <location>
        <begin position="140"/>
        <end position="158"/>
    </location>
</feature>
<evidence type="ECO:0000313" key="4">
    <source>
        <dbReference type="Proteomes" id="UP000000810"/>
    </source>
</evidence>
<protein>
    <submittedName>
        <fullName evidence="2">Uncharacterized protein</fullName>
    </submittedName>
</protein>
<dbReference type="EMBL" id="HE613800">
    <property type="protein sequence ID" value="CCE70701.1"/>
    <property type="molecule type" value="Genomic_DNA"/>
</dbReference>
<organism evidence="2 4">
    <name type="scientific">Pyrococcus abyssi (strain GE5 / Orsay)</name>
    <dbReference type="NCBI Taxonomy" id="272844"/>
    <lineage>
        <taxon>Archaea</taxon>
        <taxon>Methanobacteriati</taxon>
        <taxon>Methanobacteriota</taxon>
        <taxon>Thermococci</taxon>
        <taxon>Thermococcales</taxon>
        <taxon>Thermococcaceae</taxon>
        <taxon>Pyrococcus</taxon>
    </lineage>
</organism>
<proteinExistence type="predicted"/>
<reference evidence="2" key="2">
    <citation type="journal article" date="2000" name="J. Mol. Biol.">
        <title>Archaeal homologs of eukaryotic methylation guide small nucleolar RNAs: lessons from the Pyrococcus genomes.</title>
        <authorList>
            <person name="Gaspin C."/>
            <person name="Cavaille J."/>
            <person name="Erauso G."/>
        </authorList>
    </citation>
    <scope>NUCLEOTIDE SEQUENCE</scope>
    <source>
        <strain evidence="2">Orsay</strain>
    </source>
</reference>